<feature type="compositionally biased region" description="Low complexity" evidence="1">
    <location>
        <begin position="377"/>
        <end position="392"/>
    </location>
</feature>
<dbReference type="GO" id="GO:1990756">
    <property type="term" value="F:ubiquitin-like ligase-substrate adaptor activity"/>
    <property type="evidence" value="ECO:0007669"/>
    <property type="project" value="EnsemblMetazoa"/>
</dbReference>
<dbReference type="GO" id="GO:0005829">
    <property type="term" value="C:cytosol"/>
    <property type="evidence" value="ECO:0007669"/>
    <property type="project" value="EnsemblMetazoa"/>
</dbReference>
<accession>B4JW92</accession>
<dbReference type="HOGENOM" id="CLU_636589_0_0_1"/>
<dbReference type="GO" id="GO:0005634">
    <property type="term" value="C:nucleus"/>
    <property type="evidence" value="ECO:0007669"/>
    <property type="project" value="EnsemblMetazoa"/>
</dbReference>
<feature type="domain" description="ZAD" evidence="2">
    <location>
        <begin position="34"/>
        <end position="92"/>
    </location>
</feature>
<dbReference type="Proteomes" id="UP000001070">
    <property type="component" value="Unassembled WGS sequence"/>
</dbReference>
<evidence type="ECO:0000259" key="2">
    <source>
        <dbReference type="Pfam" id="PF07776"/>
    </source>
</evidence>
<dbReference type="KEGG" id="dgr:6569013"/>
<dbReference type="FunCoup" id="B4JW92">
    <property type="interactions" value="100"/>
</dbReference>
<dbReference type="EMBL" id="CH916375">
    <property type="protein sequence ID" value="EDV98230.1"/>
    <property type="molecule type" value="Genomic_DNA"/>
</dbReference>
<dbReference type="GO" id="GO:0032436">
    <property type="term" value="P:positive regulation of proteasomal ubiquitin-dependent protein catabolic process"/>
    <property type="evidence" value="ECO:0007669"/>
    <property type="project" value="EnsemblMetazoa"/>
</dbReference>
<evidence type="ECO:0000313" key="4">
    <source>
        <dbReference type="Proteomes" id="UP000001070"/>
    </source>
</evidence>
<sequence length="431" mass="47442">MSANNEAEPAAAMAAAAPSAAASAASASEYLKRTCLICGCQTNQTINIYEPRSGPNIVQLIQAKFKFQPLNEDKFLCFSCNNWLINWHSLQALNSNDAESPSRSQSPSHLGNNSSAGALVQQQQPKDQPLKAAKLRPVAQVHPQPQPQQQQQQQQAHIQRPSSPPAAQSAPAMSYNKRGFTASSGAAGSGAMRKMLRHCSSCSAPMVLRLLSLKPAQTLAKLATRRSNSQCRRCRESEISKWRRMHRRSLRKVAQLQRELSKQILAKDQQQQQQQAAKLVNYQRLPAPRVDGKVVAMFRRLGTTLSSEQATAPETDAEVEVEKPTTVRPLRIMSPAKQRPRWTRNLDEDEILLEFDSVITEVLPAPAARRRLRYQLTSSSNSSSEQQQAATEAEADVVRKHKAVTHHTAATATEATLSGLQLPQGLSITLI</sequence>
<keyword evidence="4" id="KW-1185">Reference proteome</keyword>
<dbReference type="GO" id="GO:0043161">
    <property type="term" value="P:proteasome-mediated ubiquitin-dependent protein catabolic process"/>
    <property type="evidence" value="ECO:0007669"/>
    <property type="project" value="EnsemblMetazoa"/>
</dbReference>
<dbReference type="GO" id="GO:0007462">
    <property type="term" value="P:R1/R6 cell fate commitment"/>
    <property type="evidence" value="ECO:0007669"/>
    <property type="project" value="EnsemblMetazoa"/>
</dbReference>
<name>B4JW92_DROGR</name>
<dbReference type="GO" id="GO:0008270">
    <property type="term" value="F:zinc ion binding"/>
    <property type="evidence" value="ECO:0007669"/>
    <property type="project" value="InterPro"/>
</dbReference>
<dbReference type="GO" id="GO:0007173">
    <property type="term" value="P:epidermal growth factor receptor signaling pathway"/>
    <property type="evidence" value="ECO:0007669"/>
    <property type="project" value="EnsemblMetazoa"/>
</dbReference>
<dbReference type="OMA" id="SHMGNSV"/>
<dbReference type="GO" id="GO:0045746">
    <property type="term" value="P:negative regulation of Notch signaling pathway"/>
    <property type="evidence" value="ECO:0007669"/>
    <property type="project" value="EnsemblMetazoa"/>
</dbReference>
<dbReference type="eggNOG" id="ENOG502TC95">
    <property type="taxonomic scope" value="Eukaryota"/>
</dbReference>
<dbReference type="STRING" id="7222.B4JW92"/>
<reference evidence="3 4" key="1">
    <citation type="journal article" date="2007" name="Nature">
        <title>Evolution of genes and genomes on the Drosophila phylogeny.</title>
        <authorList>
            <consortium name="Drosophila 12 Genomes Consortium"/>
            <person name="Clark A.G."/>
            <person name="Eisen M.B."/>
            <person name="Smith D.R."/>
            <person name="Bergman C.M."/>
            <person name="Oliver B."/>
            <person name="Markow T.A."/>
            <person name="Kaufman T.C."/>
            <person name="Kellis M."/>
            <person name="Gelbart W."/>
            <person name="Iyer V.N."/>
            <person name="Pollard D.A."/>
            <person name="Sackton T.B."/>
            <person name="Larracuente A.M."/>
            <person name="Singh N.D."/>
            <person name="Abad J.P."/>
            <person name="Abt D.N."/>
            <person name="Adryan B."/>
            <person name="Aguade M."/>
            <person name="Akashi H."/>
            <person name="Anderson W.W."/>
            <person name="Aquadro C.F."/>
            <person name="Ardell D.H."/>
            <person name="Arguello R."/>
            <person name="Artieri C.G."/>
            <person name="Barbash D.A."/>
            <person name="Barker D."/>
            <person name="Barsanti P."/>
            <person name="Batterham P."/>
            <person name="Batzoglou S."/>
            <person name="Begun D."/>
            <person name="Bhutkar A."/>
            <person name="Blanco E."/>
            <person name="Bosak S.A."/>
            <person name="Bradley R.K."/>
            <person name="Brand A.D."/>
            <person name="Brent M.R."/>
            <person name="Brooks A.N."/>
            <person name="Brown R.H."/>
            <person name="Butlin R.K."/>
            <person name="Caggese C."/>
            <person name="Calvi B.R."/>
            <person name="Bernardo de Carvalho A."/>
            <person name="Caspi A."/>
            <person name="Castrezana S."/>
            <person name="Celniker S.E."/>
            <person name="Chang J.L."/>
            <person name="Chapple C."/>
            <person name="Chatterji S."/>
            <person name="Chinwalla A."/>
            <person name="Civetta A."/>
            <person name="Clifton S.W."/>
            <person name="Comeron J.M."/>
            <person name="Costello J.C."/>
            <person name="Coyne J.A."/>
            <person name="Daub J."/>
            <person name="David R.G."/>
            <person name="Delcher A.L."/>
            <person name="Delehaunty K."/>
            <person name="Do C.B."/>
            <person name="Ebling H."/>
            <person name="Edwards K."/>
            <person name="Eickbush T."/>
            <person name="Evans J.D."/>
            <person name="Filipski A."/>
            <person name="Findeiss S."/>
            <person name="Freyhult E."/>
            <person name="Fulton L."/>
            <person name="Fulton R."/>
            <person name="Garcia A.C."/>
            <person name="Gardiner A."/>
            <person name="Garfield D.A."/>
            <person name="Garvin B.E."/>
            <person name="Gibson G."/>
            <person name="Gilbert D."/>
            <person name="Gnerre S."/>
            <person name="Godfrey J."/>
            <person name="Good R."/>
            <person name="Gotea V."/>
            <person name="Gravely B."/>
            <person name="Greenberg A.J."/>
            <person name="Griffiths-Jones S."/>
            <person name="Gross S."/>
            <person name="Guigo R."/>
            <person name="Gustafson E.A."/>
            <person name="Haerty W."/>
            <person name="Hahn M.W."/>
            <person name="Halligan D.L."/>
            <person name="Halpern A.L."/>
            <person name="Halter G.M."/>
            <person name="Han M.V."/>
            <person name="Heger A."/>
            <person name="Hillier L."/>
            <person name="Hinrichs A.S."/>
            <person name="Holmes I."/>
            <person name="Hoskins R.A."/>
            <person name="Hubisz M.J."/>
            <person name="Hultmark D."/>
            <person name="Huntley M.A."/>
            <person name="Jaffe D.B."/>
            <person name="Jagadeeshan S."/>
            <person name="Jeck W.R."/>
            <person name="Johnson J."/>
            <person name="Jones C.D."/>
            <person name="Jordan W.C."/>
            <person name="Karpen G.H."/>
            <person name="Kataoka E."/>
            <person name="Keightley P.D."/>
            <person name="Kheradpour P."/>
            <person name="Kirkness E.F."/>
            <person name="Koerich L.B."/>
            <person name="Kristiansen K."/>
            <person name="Kudrna D."/>
            <person name="Kulathinal R.J."/>
            <person name="Kumar S."/>
            <person name="Kwok R."/>
            <person name="Lander E."/>
            <person name="Langley C.H."/>
            <person name="Lapoint R."/>
            <person name="Lazzaro B.P."/>
            <person name="Lee S.J."/>
            <person name="Levesque L."/>
            <person name="Li R."/>
            <person name="Lin C.F."/>
            <person name="Lin M.F."/>
            <person name="Lindblad-Toh K."/>
            <person name="Llopart A."/>
            <person name="Long M."/>
            <person name="Low L."/>
            <person name="Lozovsky E."/>
            <person name="Lu J."/>
            <person name="Luo M."/>
            <person name="Machado C.A."/>
            <person name="Makalowski W."/>
            <person name="Marzo M."/>
            <person name="Matsuda M."/>
            <person name="Matzkin L."/>
            <person name="McAllister B."/>
            <person name="McBride C.S."/>
            <person name="McKernan B."/>
            <person name="McKernan K."/>
            <person name="Mendez-Lago M."/>
            <person name="Minx P."/>
            <person name="Mollenhauer M.U."/>
            <person name="Montooth K."/>
            <person name="Mount S.M."/>
            <person name="Mu X."/>
            <person name="Myers E."/>
            <person name="Negre B."/>
            <person name="Newfeld S."/>
            <person name="Nielsen R."/>
            <person name="Noor M.A."/>
            <person name="O'Grady P."/>
            <person name="Pachter L."/>
            <person name="Papaceit M."/>
            <person name="Parisi M.J."/>
            <person name="Parisi M."/>
            <person name="Parts L."/>
            <person name="Pedersen J.S."/>
            <person name="Pesole G."/>
            <person name="Phillippy A.M."/>
            <person name="Ponting C.P."/>
            <person name="Pop M."/>
            <person name="Porcelli D."/>
            <person name="Powell J.R."/>
            <person name="Prohaska S."/>
            <person name="Pruitt K."/>
            <person name="Puig M."/>
            <person name="Quesneville H."/>
            <person name="Ram K.R."/>
            <person name="Rand D."/>
            <person name="Rasmussen M.D."/>
            <person name="Reed L.K."/>
            <person name="Reenan R."/>
            <person name="Reily A."/>
            <person name="Remington K.A."/>
            <person name="Rieger T.T."/>
            <person name="Ritchie M.G."/>
            <person name="Robin C."/>
            <person name="Rogers Y.H."/>
            <person name="Rohde C."/>
            <person name="Rozas J."/>
            <person name="Rubenfield M.J."/>
            <person name="Ruiz A."/>
            <person name="Russo S."/>
            <person name="Salzberg S.L."/>
            <person name="Sanchez-Gracia A."/>
            <person name="Saranga D.J."/>
            <person name="Sato H."/>
            <person name="Schaeffer S.W."/>
            <person name="Schatz M.C."/>
            <person name="Schlenke T."/>
            <person name="Schwartz R."/>
            <person name="Segarra C."/>
            <person name="Singh R.S."/>
            <person name="Sirot L."/>
            <person name="Sirota M."/>
            <person name="Sisneros N.B."/>
            <person name="Smith C.D."/>
            <person name="Smith T.F."/>
            <person name="Spieth J."/>
            <person name="Stage D.E."/>
            <person name="Stark A."/>
            <person name="Stephan W."/>
            <person name="Strausberg R.L."/>
            <person name="Strempel S."/>
            <person name="Sturgill D."/>
            <person name="Sutton G."/>
            <person name="Sutton G.G."/>
            <person name="Tao W."/>
            <person name="Teichmann S."/>
            <person name="Tobari Y.N."/>
            <person name="Tomimura Y."/>
            <person name="Tsolas J.M."/>
            <person name="Valente V.L."/>
            <person name="Venter E."/>
            <person name="Venter J.C."/>
            <person name="Vicario S."/>
            <person name="Vieira F.G."/>
            <person name="Vilella A.J."/>
            <person name="Villasante A."/>
            <person name="Walenz B."/>
            <person name="Wang J."/>
            <person name="Wasserman M."/>
            <person name="Watts T."/>
            <person name="Wilson D."/>
            <person name="Wilson R.K."/>
            <person name="Wing R.A."/>
            <person name="Wolfner M.F."/>
            <person name="Wong A."/>
            <person name="Wong G.K."/>
            <person name="Wu C.I."/>
            <person name="Wu G."/>
            <person name="Yamamoto D."/>
            <person name="Yang H.P."/>
            <person name="Yang S.P."/>
            <person name="Yorke J.A."/>
            <person name="Yoshida K."/>
            <person name="Zdobnov E."/>
            <person name="Zhang P."/>
            <person name="Zhang Y."/>
            <person name="Zimin A.V."/>
            <person name="Baldwin J."/>
            <person name="Abdouelleil A."/>
            <person name="Abdulkadir J."/>
            <person name="Abebe A."/>
            <person name="Abera B."/>
            <person name="Abreu J."/>
            <person name="Acer S.C."/>
            <person name="Aftuck L."/>
            <person name="Alexander A."/>
            <person name="An P."/>
            <person name="Anderson E."/>
            <person name="Anderson S."/>
            <person name="Arachi H."/>
            <person name="Azer M."/>
            <person name="Bachantsang P."/>
            <person name="Barry A."/>
            <person name="Bayul T."/>
            <person name="Berlin A."/>
            <person name="Bessette D."/>
            <person name="Bloom T."/>
            <person name="Blye J."/>
            <person name="Boguslavskiy L."/>
            <person name="Bonnet C."/>
            <person name="Boukhgalter B."/>
            <person name="Bourzgui I."/>
            <person name="Brown A."/>
            <person name="Cahill P."/>
            <person name="Channer S."/>
            <person name="Cheshatsang Y."/>
            <person name="Chuda L."/>
            <person name="Citroen M."/>
            <person name="Collymore A."/>
            <person name="Cooke P."/>
            <person name="Costello M."/>
            <person name="D'Aco K."/>
            <person name="Daza R."/>
            <person name="De Haan G."/>
            <person name="DeGray S."/>
            <person name="DeMaso C."/>
            <person name="Dhargay N."/>
            <person name="Dooley K."/>
            <person name="Dooley E."/>
            <person name="Doricent M."/>
            <person name="Dorje P."/>
            <person name="Dorjee K."/>
            <person name="Dupes A."/>
            <person name="Elong R."/>
            <person name="Falk J."/>
            <person name="Farina A."/>
            <person name="Faro S."/>
            <person name="Ferguson D."/>
            <person name="Fisher S."/>
            <person name="Foley C.D."/>
            <person name="Franke A."/>
            <person name="Friedrich D."/>
            <person name="Gadbois L."/>
            <person name="Gearin G."/>
            <person name="Gearin C.R."/>
            <person name="Giannoukos G."/>
            <person name="Goode T."/>
            <person name="Graham J."/>
            <person name="Grandbois E."/>
            <person name="Grewal S."/>
            <person name="Gyaltsen K."/>
            <person name="Hafez N."/>
            <person name="Hagos B."/>
            <person name="Hall J."/>
            <person name="Henson C."/>
            <person name="Hollinger A."/>
            <person name="Honan T."/>
            <person name="Huard M.D."/>
            <person name="Hughes L."/>
            <person name="Hurhula B."/>
            <person name="Husby M.E."/>
            <person name="Kamat A."/>
            <person name="Kanga B."/>
            <person name="Kashin S."/>
            <person name="Khazanovich D."/>
            <person name="Kisner P."/>
            <person name="Lance K."/>
            <person name="Lara M."/>
            <person name="Lee W."/>
            <person name="Lennon N."/>
            <person name="Letendre F."/>
            <person name="LeVine R."/>
            <person name="Lipovsky A."/>
            <person name="Liu X."/>
            <person name="Liu J."/>
            <person name="Liu S."/>
            <person name="Lokyitsang T."/>
            <person name="Lokyitsang Y."/>
            <person name="Lubonja R."/>
            <person name="Lui A."/>
            <person name="MacDonald P."/>
            <person name="Magnisalis V."/>
            <person name="Maru K."/>
            <person name="Matthews C."/>
            <person name="McCusker W."/>
            <person name="McDonough S."/>
            <person name="Mehta T."/>
            <person name="Meldrim J."/>
            <person name="Meneus L."/>
            <person name="Mihai O."/>
            <person name="Mihalev A."/>
            <person name="Mihova T."/>
            <person name="Mittelman R."/>
            <person name="Mlenga V."/>
            <person name="Montmayeur A."/>
            <person name="Mulrain L."/>
            <person name="Navidi A."/>
            <person name="Naylor J."/>
            <person name="Negash T."/>
            <person name="Nguyen T."/>
            <person name="Nguyen N."/>
            <person name="Nicol R."/>
            <person name="Norbu C."/>
            <person name="Norbu N."/>
            <person name="Novod N."/>
            <person name="O'Neill B."/>
            <person name="Osman S."/>
            <person name="Markiewicz E."/>
            <person name="Oyono O.L."/>
            <person name="Patti C."/>
            <person name="Phunkhang P."/>
            <person name="Pierre F."/>
            <person name="Priest M."/>
            <person name="Raghuraman S."/>
            <person name="Rege F."/>
            <person name="Reyes R."/>
            <person name="Rise C."/>
            <person name="Rogov P."/>
            <person name="Ross K."/>
            <person name="Ryan E."/>
            <person name="Settipalli S."/>
            <person name="Shea T."/>
            <person name="Sherpa N."/>
            <person name="Shi L."/>
            <person name="Shih D."/>
            <person name="Sparrow T."/>
            <person name="Spaulding J."/>
            <person name="Stalker J."/>
            <person name="Stange-Thomann N."/>
            <person name="Stavropoulos S."/>
            <person name="Stone C."/>
            <person name="Strader C."/>
            <person name="Tesfaye S."/>
            <person name="Thomson T."/>
            <person name="Thoulutsang Y."/>
            <person name="Thoulutsang D."/>
            <person name="Topham K."/>
            <person name="Topping I."/>
            <person name="Tsamla T."/>
            <person name="Vassiliev H."/>
            <person name="Vo A."/>
            <person name="Wangchuk T."/>
            <person name="Wangdi T."/>
            <person name="Weiand M."/>
            <person name="Wilkinson J."/>
            <person name="Wilson A."/>
            <person name="Yadav S."/>
            <person name="Young G."/>
            <person name="Yu Q."/>
            <person name="Zembek L."/>
            <person name="Zhong D."/>
            <person name="Zimmer A."/>
            <person name="Zwirko Z."/>
            <person name="Jaffe D.B."/>
            <person name="Alvarez P."/>
            <person name="Brockman W."/>
            <person name="Butler J."/>
            <person name="Chin C."/>
            <person name="Gnerre S."/>
            <person name="Grabherr M."/>
            <person name="Kleber M."/>
            <person name="Mauceli E."/>
            <person name="MacCallum I."/>
        </authorList>
    </citation>
    <scope>NUCLEOTIDE SEQUENCE [LARGE SCALE GENOMIC DNA]</scope>
    <source>
        <strain evidence="4">Tucson 15287-2541.00</strain>
    </source>
</reference>
<feature type="region of interest" description="Disordered" evidence="1">
    <location>
        <begin position="95"/>
        <end position="172"/>
    </location>
</feature>
<dbReference type="PhylomeDB" id="B4JW92"/>
<gene>
    <name evidence="3" type="primary">Dgri\GH22992</name>
    <name evidence="3" type="ORF">Dgri_GH22992</name>
</gene>
<feature type="compositionally biased region" description="Low complexity" evidence="1">
    <location>
        <begin position="137"/>
        <end position="157"/>
    </location>
</feature>
<dbReference type="Pfam" id="PF07776">
    <property type="entry name" value="zf-AD"/>
    <property type="match status" value="1"/>
</dbReference>
<dbReference type="InParanoid" id="B4JW92"/>
<dbReference type="GO" id="GO:0045500">
    <property type="term" value="P:sevenless signaling pathway"/>
    <property type="evidence" value="ECO:0007669"/>
    <property type="project" value="EnsemblMetazoa"/>
</dbReference>
<protein>
    <submittedName>
        <fullName evidence="3">GH22992</fullName>
    </submittedName>
</protein>
<dbReference type="GO" id="GO:0016360">
    <property type="term" value="P:sensory organ precursor cell fate determination"/>
    <property type="evidence" value="ECO:0007669"/>
    <property type="project" value="EnsemblMetazoa"/>
</dbReference>
<dbReference type="OrthoDB" id="7959766at2759"/>
<evidence type="ECO:0000313" key="3">
    <source>
        <dbReference type="EMBL" id="EDV98230.1"/>
    </source>
</evidence>
<dbReference type="GO" id="GO:0035883">
    <property type="term" value="P:enteroendocrine cell differentiation"/>
    <property type="evidence" value="ECO:0007669"/>
    <property type="project" value="EnsemblMetazoa"/>
</dbReference>
<dbReference type="GO" id="GO:0000151">
    <property type="term" value="C:ubiquitin ligase complex"/>
    <property type="evidence" value="ECO:0007669"/>
    <property type="project" value="EnsemblMetazoa"/>
</dbReference>
<dbReference type="GO" id="GO:0090090">
    <property type="term" value="P:negative regulation of canonical Wnt signaling pathway"/>
    <property type="evidence" value="ECO:0007669"/>
    <property type="project" value="EnsemblMetazoa"/>
</dbReference>
<proteinExistence type="predicted"/>
<feature type="compositionally biased region" description="Polar residues" evidence="1">
    <location>
        <begin position="95"/>
        <end position="126"/>
    </location>
</feature>
<dbReference type="InterPro" id="IPR012934">
    <property type="entry name" value="Znf_AD"/>
</dbReference>
<evidence type="ECO:0000256" key="1">
    <source>
        <dbReference type="SAM" id="MobiDB-lite"/>
    </source>
</evidence>
<organism evidence="4">
    <name type="scientific">Drosophila grimshawi</name>
    <name type="common">Hawaiian fruit fly</name>
    <name type="synonym">Idiomyia grimshawi</name>
    <dbReference type="NCBI Taxonomy" id="7222"/>
    <lineage>
        <taxon>Eukaryota</taxon>
        <taxon>Metazoa</taxon>
        <taxon>Ecdysozoa</taxon>
        <taxon>Arthropoda</taxon>
        <taxon>Hexapoda</taxon>
        <taxon>Insecta</taxon>
        <taxon>Pterygota</taxon>
        <taxon>Neoptera</taxon>
        <taxon>Endopterygota</taxon>
        <taxon>Diptera</taxon>
        <taxon>Brachycera</taxon>
        <taxon>Muscomorpha</taxon>
        <taxon>Ephydroidea</taxon>
        <taxon>Drosophilidae</taxon>
        <taxon>Drosophila</taxon>
        <taxon>Hawaiian Drosophila</taxon>
    </lineage>
</organism>
<feature type="region of interest" description="Disordered" evidence="1">
    <location>
        <begin position="377"/>
        <end position="399"/>
    </location>
</feature>
<dbReference type="AlphaFoldDB" id="B4JW92"/>